<feature type="transmembrane region" description="Helical" evidence="1">
    <location>
        <begin position="74"/>
        <end position="92"/>
    </location>
</feature>
<dbReference type="SUPFAM" id="SSF48317">
    <property type="entry name" value="Acid phosphatase/Vanadium-dependent haloperoxidase"/>
    <property type="match status" value="1"/>
</dbReference>
<keyword evidence="1" id="KW-0472">Membrane</keyword>
<feature type="transmembrane region" description="Helical" evidence="1">
    <location>
        <begin position="160"/>
        <end position="178"/>
    </location>
</feature>
<evidence type="ECO:0000256" key="1">
    <source>
        <dbReference type="SAM" id="Phobius"/>
    </source>
</evidence>
<feature type="transmembrane region" description="Helical" evidence="1">
    <location>
        <begin position="104"/>
        <end position="125"/>
    </location>
</feature>
<evidence type="ECO:0000313" key="3">
    <source>
        <dbReference type="EMBL" id="BCK56474.1"/>
    </source>
</evidence>
<dbReference type="InterPro" id="IPR036938">
    <property type="entry name" value="PAP2/HPO_sf"/>
</dbReference>
<reference evidence="3 4" key="1">
    <citation type="submission" date="2020-08" db="EMBL/GenBank/DDBJ databases">
        <title>Genome Sequencing of Nocardia wallacei strain FMUON74 and assembly.</title>
        <authorList>
            <person name="Toyokawa M."/>
            <person name="Uesaka K."/>
        </authorList>
    </citation>
    <scope>NUCLEOTIDE SEQUENCE [LARGE SCALE GENOMIC DNA]</scope>
    <source>
        <strain evidence="3 4">FMUON74</strain>
    </source>
</reference>
<evidence type="ECO:0000259" key="2">
    <source>
        <dbReference type="Pfam" id="PF01569"/>
    </source>
</evidence>
<keyword evidence="1" id="KW-1133">Transmembrane helix</keyword>
<sequence>MGAGVLVVVLLPLTFPGGGATGFDRVVGEWVRAGLGAHPGVFEGLVVPSNAYVLLPVLVIGVVGYGVRREWWRAGFLLVAPEVAVAVNTWVLKPLWDRPLQDYLAYPSGHTVHFVAIATAFVLLAEDQRIRAAQVAVAAVLLAGVAVGMVGLGYHYPTDILGGTAAAIALVTAMYAALGPISRDRR</sequence>
<dbReference type="Proteomes" id="UP000516173">
    <property type="component" value="Chromosome"/>
</dbReference>
<organism evidence="3 4">
    <name type="scientific">Nocardia wallacei</name>
    <dbReference type="NCBI Taxonomy" id="480035"/>
    <lineage>
        <taxon>Bacteria</taxon>
        <taxon>Bacillati</taxon>
        <taxon>Actinomycetota</taxon>
        <taxon>Actinomycetes</taxon>
        <taxon>Mycobacteriales</taxon>
        <taxon>Nocardiaceae</taxon>
        <taxon>Nocardia</taxon>
    </lineage>
</organism>
<dbReference type="KEGG" id="nwl:NWFMUON74_42460"/>
<dbReference type="EMBL" id="AP023396">
    <property type="protein sequence ID" value="BCK56474.1"/>
    <property type="molecule type" value="Genomic_DNA"/>
</dbReference>
<name>A0A7G1KTG8_9NOCA</name>
<dbReference type="Pfam" id="PF01569">
    <property type="entry name" value="PAP2"/>
    <property type="match status" value="1"/>
</dbReference>
<feature type="transmembrane region" description="Helical" evidence="1">
    <location>
        <begin position="46"/>
        <end position="67"/>
    </location>
</feature>
<dbReference type="Gene3D" id="1.20.144.10">
    <property type="entry name" value="Phosphatidic acid phosphatase type 2/haloperoxidase"/>
    <property type="match status" value="1"/>
</dbReference>
<dbReference type="AlphaFoldDB" id="A0A7G1KTG8"/>
<feature type="transmembrane region" description="Helical" evidence="1">
    <location>
        <begin position="132"/>
        <end position="154"/>
    </location>
</feature>
<evidence type="ECO:0000313" key="4">
    <source>
        <dbReference type="Proteomes" id="UP000516173"/>
    </source>
</evidence>
<feature type="domain" description="Phosphatidic acid phosphatase type 2/haloperoxidase" evidence="2">
    <location>
        <begin position="104"/>
        <end position="177"/>
    </location>
</feature>
<keyword evidence="1" id="KW-0812">Transmembrane</keyword>
<accession>A0A7G1KTG8</accession>
<keyword evidence="4" id="KW-1185">Reference proteome</keyword>
<proteinExistence type="predicted"/>
<gene>
    <name evidence="3" type="ORF">NWFMUON74_42460</name>
</gene>
<protein>
    <recommendedName>
        <fullName evidence="2">Phosphatidic acid phosphatase type 2/haloperoxidase domain-containing protein</fullName>
    </recommendedName>
</protein>
<dbReference type="InterPro" id="IPR000326">
    <property type="entry name" value="PAP2/HPO"/>
</dbReference>